<evidence type="ECO:0000256" key="1">
    <source>
        <dbReference type="ARBA" id="ARBA00022448"/>
    </source>
</evidence>
<evidence type="ECO:0000313" key="9">
    <source>
        <dbReference type="EMBL" id="MDN3706379.1"/>
    </source>
</evidence>
<keyword evidence="10" id="KW-1185">Reference proteome</keyword>
<sequence>MIELKNVSKTYGKGQLRLQALSDISFQLQKGEILGIIGRSGAGKSTLIRCVNLLEIPDQGQVIINNTDITGLKGKKLEEQRKKIGMIFQHFNLLTSRTIFDNIALPMELAGKSKKEIREKVEELLELVGIADKARQYPANLSGGQKQRVAIARALANDPHLLLCDEATSALDPATTKSILELLQRINERLKITILIITHEMEVVKSICHSVAIIDKGKLMVKGTVQEILSDQNHPVVAAFLPEEKDIQLPTDIAKTIKATYTEEGSAVVEIKMPENGTITWIADVASLFNVKVRIIKSAIESFGTLTTGYLIALFEGDNLQIEQALHYLNEKKINIKLKGYASR</sequence>
<evidence type="ECO:0000256" key="3">
    <source>
        <dbReference type="ARBA" id="ARBA00022741"/>
    </source>
</evidence>
<dbReference type="EMBL" id="JAUFQU010000001">
    <property type="protein sequence ID" value="MDN3706379.1"/>
    <property type="molecule type" value="Genomic_DNA"/>
</dbReference>
<dbReference type="PANTHER" id="PTHR43166:SF30">
    <property type="entry name" value="METHIONINE IMPORT ATP-BINDING PROTEIN METN"/>
    <property type="match status" value="1"/>
</dbReference>
<dbReference type="Pfam" id="PF00005">
    <property type="entry name" value="ABC_tran"/>
    <property type="match status" value="1"/>
</dbReference>
<proteinExistence type="predicted"/>
<dbReference type="InterPro" id="IPR050086">
    <property type="entry name" value="MetN_ABC_transporter-like"/>
</dbReference>
<dbReference type="Proteomes" id="UP001242368">
    <property type="component" value="Unassembled WGS sequence"/>
</dbReference>
<dbReference type="RefSeq" id="WP_290362452.1">
    <property type="nucleotide sequence ID" value="NZ_JAUFQU010000001.1"/>
</dbReference>
<dbReference type="PROSITE" id="PS50893">
    <property type="entry name" value="ABC_TRANSPORTER_2"/>
    <property type="match status" value="1"/>
</dbReference>
<dbReference type="InterPro" id="IPR041701">
    <property type="entry name" value="MetN_ABC"/>
</dbReference>
<dbReference type="SUPFAM" id="SSF52540">
    <property type="entry name" value="P-loop containing nucleoside triphosphate hydrolases"/>
    <property type="match status" value="1"/>
</dbReference>
<dbReference type="InterPro" id="IPR017871">
    <property type="entry name" value="ABC_transporter-like_CS"/>
</dbReference>
<dbReference type="SMART" id="SM00382">
    <property type="entry name" value="AAA"/>
    <property type="match status" value="1"/>
</dbReference>
<dbReference type="CDD" id="cd03258">
    <property type="entry name" value="ABC_MetN_methionine_transporter"/>
    <property type="match status" value="1"/>
</dbReference>
<keyword evidence="3" id="KW-0547">Nucleotide-binding</keyword>
<reference evidence="10" key="1">
    <citation type="journal article" date="2019" name="Int. J. Syst. Evol. Microbiol.">
        <title>The Global Catalogue of Microorganisms (GCM) 10K type strain sequencing project: providing services to taxonomists for standard genome sequencing and annotation.</title>
        <authorList>
            <consortium name="The Broad Institute Genomics Platform"/>
            <consortium name="The Broad Institute Genome Sequencing Center for Infectious Disease"/>
            <person name="Wu L."/>
            <person name="Ma J."/>
        </authorList>
    </citation>
    <scope>NUCLEOTIDE SEQUENCE [LARGE SCALE GENOMIC DNA]</scope>
    <source>
        <strain evidence="10">CECT 7184</strain>
    </source>
</reference>
<dbReference type="InterPro" id="IPR003439">
    <property type="entry name" value="ABC_transporter-like_ATP-bd"/>
</dbReference>
<evidence type="ECO:0000256" key="7">
    <source>
        <dbReference type="ARBA" id="ARBA00023136"/>
    </source>
</evidence>
<accession>A0ABT8CQC4</accession>
<keyword evidence="1" id="KW-0813">Transport</keyword>
<name>A0ABT8CQC4_9FLAO</name>
<organism evidence="9 10">
    <name type="scientific">Paenimyroides ceti</name>
    <dbReference type="NCBI Taxonomy" id="395087"/>
    <lineage>
        <taxon>Bacteria</taxon>
        <taxon>Pseudomonadati</taxon>
        <taxon>Bacteroidota</taxon>
        <taxon>Flavobacteriia</taxon>
        <taxon>Flavobacteriales</taxon>
        <taxon>Flavobacteriaceae</taxon>
        <taxon>Paenimyroides</taxon>
    </lineage>
</organism>
<dbReference type="InterPro" id="IPR003593">
    <property type="entry name" value="AAA+_ATPase"/>
</dbReference>
<comment type="caution">
    <text evidence="9">The sequence shown here is derived from an EMBL/GenBank/DDBJ whole genome shotgun (WGS) entry which is preliminary data.</text>
</comment>
<dbReference type="GO" id="GO:0005524">
    <property type="term" value="F:ATP binding"/>
    <property type="evidence" value="ECO:0007669"/>
    <property type="project" value="UniProtKB-KW"/>
</dbReference>
<keyword evidence="4 9" id="KW-0067">ATP-binding</keyword>
<evidence type="ECO:0000259" key="8">
    <source>
        <dbReference type="PROSITE" id="PS50893"/>
    </source>
</evidence>
<protein>
    <submittedName>
        <fullName evidence="9">ATP-binding cassette domain-containing protein</fullName>
    </submittedName>
</protein>
<dbReference type="PANTHER" id="PTHR43166">
    <property type="entry name" value="AMINO ACID IMPORT ATP-BINDING PROTEIN"/>
    <property type="match status" value="1"/>
</dbReference>
<dbReference type="SMART" id="SM00930">
    <property type="entry name" value="NIL"/>
    <property type="match status" value="1"/>
</dbReference>
<dbReference type="Gene3D" id="3.30.70.260">
    <property type="match status" value="1"/>
</dbReference>
<keyword evidence="7" id="KW-0472">Membrane</keyword>
<evidence type="ECO:0000256" key="4">
    <source>
        <dbReference type="ARBA" id="ARBA00022840"/>
    </source>
</evidence>
<dbReference type="InterPro" id="IPR027417">
    <property type="entry name" value="P-loop_NTPase"/>
</dbReference>
<evidence type="ECO:0000256" key="6">
    <source>
        <dbReference type="ARBA" id="ARBA00022970"/>
    </source>
</evidence>
<dbReference type="Gene3D" id="3.40.50.300">
    <property type="entry name" value="P-loop containing nucleotide triphosphate hydrolases"/>
    <property type="match status" value="1"/>
</dbReference>
<evidence type="ECO:0000313" key="10">
    <source>
        <dbReference type="Proteomes" id="UP001242368"/>
    </source>
</evidence>
<evidence type="ECO:0000256" key="2">
    <source>
        <dbReference type="ARBA" id="ARBA00022475"/>
    </source>
</evidence>
<dbReference type="SUPFAM" id="SSF55021">
    <property type="entry name" value="ACT-like"/>
    <property type="match status" value="1"/>
</dbReference>
<dbReference type="Pfam" id="PF09383">
    <property type="entry name" value="NIL"/>
    <property type="match status" value="1"/>
</dbReference>
<gene>
    <name evidence="9" type="ORF">QW060_04475</name>
</gene>
<evidence type="ECO:0000256" key="5">
    <source>
        <dbReference type="ARBA" id="ARBA00022967"/>
    </source>
</evidence>
<keyword evidence="5" id="KW-1278">Translocase</keyword>
<dbReference type="InterPro" id="IPR018449">
    <property type="entry name" value="NIL_domain"/>
</dbReference>
<dbReference type="InterPro" id="IPR045865">
    <property type="entry name" value="ACT-like_dom_sf"/>
</dbReference>
<keyword evidence="6" id="KW-0029">Amino-acid transport</keyword>
<keyword evidence="2" id="KW-1003">Cell membrane</keyword>
<dbReference type="PROSITE" id="PS00211">
    <property type="entry name" value="ABC_TRANSPORTER_1"/>
    <property type="match status" value="1"/>
</dbReference>
<feature type="domain" description="ABC transporter" evidence="8">
    <location>
        <begin position="2"/>
        <end position="241"/>
    </location>
</feature>